<evidence type="ECO:0000256" key="6">
    <source>
        <dbReference type="ARBA" id="ARBA00022448"/>
    </source>
</evidence>
<dbReference type="EMBL" id="JBGUAW010000008">
    <property type="protein sequence ID" value="MFA9461736.1"/>
    <property type="molecule type" value="Genomic_DNA"/>
</dbReference>
<feature type="transmembrane region" description="Helical" evidence="18">
    <location>
        <begin position="58"/>
        <end position="75"/>
    </location>
</feature>
<keyword evidence="9 17" id="KW-0816">Tricarboxylic acid cycle</keyword>
<keyword evidence="15" id="KW-0408">Iron</keyword>
<accession>A0ABV4TZY7</accession>
<evidence type="ECO:0000256" key="13">
    <source>
        <dbReference type="ARBA" id="ARBA00022982"/>
    </source>
</evidence>
<evidence type="ECO:0000256" key="4">
    <source>
        <dbReference type="ARBA" id="ARBA00005163"/>
    </source>
</evidence>
<dbReference type="SUPFAM" id="SSF81343">
    <property type="entry name" value="Fumarate reductase respiratory complex transmembrane subunits"/>
    <property type="match status" value="1"/>
</dbReference>
<evidence type="ECO:0000313" key="20">
    <source>
        <dbReference type="Proteomes" id="UP001575181"/>
    </source>
</evidence>
<organism evidence="19 20">
    <name type="scientific">Thiohalorhabdus methylotrophus</name>
    <dbReference type="NCBI Taxonomy" id="3242694"/>
    <lineage>
        <taxon>Bacteria</taxon>
        <taxon>Pseudomonadati</taxon>
        <taxon>Pseudomonadota</taxon>
        <taxon>Gammaproteobacteria</taxon>
        <taxon>Thiohalorhabdales</taxon>
        <taxon>Thiohalorhabdaceae</taxon>
        <taxon>Thiohalorhabdus</taxon>
    </lineage>
</organism>
<keyword evidence="8 17" id="KW-0997">Cell inner membrane</keyword>
<evidence type="ECO:0000256" key="3">
    <source>
        <dbReference type="ARBA" id="ARBA00004429"/>
    </source>
</evidence>
<evidence type="ECO:0000256" key="2">
    <source>
        <dbReference type="ARBA" id="ARBA00004050"/>
    </source>
</evidence>
<dbReference type="PANTHER" id="PTHR38689">
    <property type="entry name" value="SUCCINATE DEHYDROGENASE HYDROPHOBIC MEMBRANE ANCHOR SUBUNIT"/>
    <property type="match status" value="1"/>
</dbReference>
<dbReference type="NCBIfam" id="TIGR02968">
    <property type="entry name" value="succ_dehyd_anc"/>
    <property type="match status" value="1"/>
</dbReference>
<evidence type="ECO:0000256" key="9">
    <source>
        <dbReference type="ARBA" id="ARBA00022532"/>
    </source>
</evidence>
<evidence type="ECO:0000256" key="16">
    <source>
        <dbReference type="ARBA" id="ARBA00023136"/>
    </source>
</evidence>
<proteinExistence type="predicted"/>
<comment type="function">
    <text evidence="2 17">Membrane-anchoring subunit of succinate dehydrogenase (SDH).</text>
</comment>
<keyword evidence="12" id="KW-0479">Metal-binding</keyword>
<comment type="cofactor">
    <cofactor evidence="1">
        <name>heme</name>
        <dbReference type="ChEBI" id="CHEBI:30413"/>
    </cofactor>
</comment>
<dbReference type="RefSeq" id="WP_373656515.1">
    <property type="nucleotide sequence ID" value="NZ_JBGUAW010000008.1"/>
</dbReference>
<dbReference type="InterPro" id="IPR000701">
    <property type="entry name" value="SuccDH_FuR_B_TM-su"/>
</dbReference>
<evidence type="ECO:0000256" key="8">
    <source>
        <dbReference type="ARBA" id="ARBA00022519"/>
    </source>
</evidence>
<evidence type="ECO:0000256" key="10">
    <source>
        <dbReference type="ARBA" id="ARBA00022617"/>
    </source>
</evidence>
<feature type="transmembrane region" description="Helical" evidence="18">
    <location>
        <begin position="87"/>
        <end position="111"/>
    </location>
</feature>
<feature type="transmembrane region" description="Helical" evidence="18">
    <location>
        <begin position="21"/>
        <end position="38"/>
    </location>
</feature>
<dbReference type="Pfam" id="PF01127">
    <property type="entry name" value="Sdh_cyt"/>
    <property type="match status" value="1"/>
</dbReference>
<dbReference type="PIRSF" id="PIRSF000169">
    <property type="entry name" value="SDH_D"/>
    <property type="match status" value="1"/>
</dbReference>
<name>A0ABV4TZY7_9GAMM</name>
<evidence type="ECO:0000256" key="14">
    <source>
        <dbReference type="ARBA" id="ARBA00022989"/>
    </source>
</evidence>
<evidence type="ECO:0000256" key="11">
    <source>
        <dbReference type="ARBA" id="ARBA00022692"/>
    </source>
</evidence>
<keyword evidence="7 17" id="KW-1003">Cell membrane</keyword>
<keyword evidence="14 18" id="KW-1133">Transmembrane helix</keyword>
<keyword evidence="10" id="KW-0349">Heme</keyword>
<evidence type="ECO:0000256" key="7">
    <source>
        <dbReference type="ARBA" id="ARBA00022475"/>
    </source>
</evidence>
<gene>
    <name evidence="19" type="primary">sdhD</name>
    <name evidence="19" type="ORF">ACERLL_12990</name>
</gene>
<sequence length="114" mass="12726">MFRDLGASRTGLGAWWWQRVTAVYLAGFLVVGLVWLGVAPPESYQQWRSWLANPGLKVALMLFVVTVAVHAYVGLRDVFMDYVPRGPVRIAVFVLWTAAVAAFIAWGMLWVTGL</sequence>
<keyword evidence="6 17" id="KW-0813">Transport</keyword>
<evidence type="ECO:0000313" key="19">
    <source>
        <dbReference type="EMBL" id="MFA9461736.1"/>
    </source>
</evidence>
<evidence type="ECO:0000256" key="5">
    <source>
        <dbReference type="ARBA" id="ARBA00019425"/>
    </source>
</evidence>
<comment type="caution">
    <text evidence="19">The sequence shown here is derived from an EMBL/GenBank/DDBJ whole genome shotgun (WGS) entry which is preliminary data.</text>
</comment>
<evidence type="ECO:0000256" key="18">
    <source>
        <dbReference type="SAM" id="Phobius"/>
    </source>
</evidence>
<comment type="pathway">
    <text evidence="4 17">Carbohydrate metabolism; tricarboxylic acid cycle.</text>
</comment>
<evidence type="ECO:0000256" key="15">
    <source>
        <dbReference type="ARBA" id="ARBA00023004"/>
    </source>
</evidence>
<dbReference type="PANTHER" id="PTHR38689:SF1">
    <property type="entry name" value="SUCCINATE DEHYDROGENASE HYDROPHOBIC MEMBRANE ANCHOR SUBUNIT"/>
    <property type="match status" value="1"/>
</dbReference>
<evidence type="ECO:0000256" key="12">
    <source>
        <dbReference type="ARBA" id="ARBA00022723"/>
    </source>
</evidence>
<keyword evidence="20" id="KW-1185">Reference proteome</keyword>
<protein>
    <recommendedName>
        <fullName evidence="5 17">Succinate dehydrogenase hydrophobic membrane anchor subunit</fullName>
    </recommendedName>
</protein>
<keyword evidence="16 17" id="KW-0472">Membrane</keyword>
<dbReference type="Proteomes" id="UP001575181">
    <property type="component" value="Unassembled WGS sequence"/>
</dbReference>
<keyword evidence="11 18" id="KW-0812">Transmembrane</keyword>
<keyword evidence="13 17" id="KW-0249">Electron transport</keyword>
<evidence type="ECO:0000256" key="1">
    <source>
        <dbReference type="ARBA" id="ARBA00001971"/>
    </source>
</evidence>
<comment type="subcellular location">
    <subcellularLocation>
        <location evidence="3 17">Cell inner membrane</location>
        <topology evidence="3 17">Multi-pass membrane protein</topology>
    </subcellularLocation>
</comment>
<dbReference type="InterPro" id="IPR014312">
    <property type="entry name" value="Succ_DH_anchor"/>
</dbReference>
<dbReference type="InterPro" id="IPR034804">
    <property type="entry name" value="SQR/QFR_C/D"/>
</dbReference>
<reference evidence="19 20" key="1">
    <citation type="submission" date="2024-08" db="EMBL/GenBank/DDBJ databases">
        <title>Whole-genome sequencing of halo(alkali)philic microorganisms from hypersaline lakes.</title>
        <authorList>
            <person name="Sorokin D.Y."/>
            <person name="Merkel A.Y."/>
            <person name="Messina E."/>
            <person name="Yakimov M."/>
        </authorList>
    </citation>
    <scope>NUCLEOTIDE SEQUENCE [LARGE SCALE GENOMIC DNA]</scope>
    <source>
        <strain evidence="19 20">Cl-TMA</strain>
    </source>
</reference>
<dbReference type="Gene3D" id="1.20.1300.10">
    <property type="entry name" value="Fumarate reductase/succinate dehydrogenase, transmembrane subunit"/>
    <property type="match status" value="1"/>
</dbReference>
<evidence type="ECO:0000256" key="17">
    <source>
        <dbReference type="PIRNR" id="PIRNR000169"/>
    </source>
</evidence>